<keyword evidence="1" id="KW-0812">Transmembrane</keyword>
<accession>A0A127QLY0</accession>
<keyword evidence="3" id="KW-1185">Reference proteome</keyword>
<organism evidence="2 3">
    <name type="scientific">Collimonas arenae</name>
    <dbReference type="NCBI Taxonomy" id="279058"/>
    <lineage>
        <taxon>Bacteria</taxon>
        <taxon>Pseudomonadati</taxon>
        <taxon>Pseudomonadota</taxon>
        <taxon>Betaproteobacteria</taxon>
        <taxon>Burkholderiales</taxon>
        <taxon>Oxalobacteraceae</taxon>
        <taxon>Collimonas</taxon>
    </lineage>
</organism>
<keyword evidence="1" id="KW-0472">Membrane</keyword>
<name>A0A127QLY0_9BURK</name>
<evidence type="ECO:0000313" key="3">
    <source>
        <dbReference type="Proteomes" id="UP000071778"/>
    </source>
</evidence>
<protein>
    <submittedName>
        <fullName evidence="2">Uncharacterized protein</fullName>
    </submittedName>
</protein>
<keyword evidence="1" id="KW-1133">Transmembrane helix</keyword>
<evidence type="ECO:0000313" key="2">
    <source>
        <dbReference type="EMBL" id="AMP11059.1"/>
    </source>
</evidence>
<proteinExistence type="predicted"/>
<reference evidence="2 3" key="1">
    <citation type="submission" date="2015-11" db="EMBL/GenBank/DDBJ databases">
        <title>Exploring the genomic traits of fungus-feeding bacterial genus Collimonas.</title>
        <authorList>
            <person name="Song C."/>
            <person name="Schmidt R."/>
            <person name="de Jager V."/>
            <person name="Krzyzanowska D."/>
            <person name="Jongedijk E."/>
            <person name="Cankar K."/>
            <person name="Beekwilder J."/>
            <person name="van Veen A."/>
            <person name="de Boer W."/>
            <person name="van Veen J.A."/>
            <person name="Garbeva P."/>
        </authorList>
    </citation>
    <scope>NUCLEOTIDE SEQUENCE [LARGE SCALE GENOMIC DNA]</scope>
    <source>
        <strain evidence="2 3">Ter282</strain>
    </source>
</reference>
<dbReference type="EMBL" id="CP013235">
    <property type="protein sequence ID" value="AMP11059.1"/>
    <property type="molecule type" value="Genomic_DNA"/>
</dbReference>
<dbReference type="AlphaFoldDB" id="A0A127QLY0"/>
<feature type="transmembrane region" description="Helical" evidence="1">
    <location>
        <begin position="28"/>
        <end position="50"/>
    </location>
</feature>
<evidence type="ECO:0000256" key="1">
    <source>
        <dbReference type="SAM" id="Phobius"/>
    </source>
</evidence>
<sequence>MKQAKKFPATVRSGFQGLRKTPLLACSAWWRVLLVLPLCLLLWLGVYWALTGDV</sequence>
<gene>
    <name evidence="2" type="ORF">CAter282_3366</name>
</gene>
<dbReference type="PATRIC" id="fig|279058.17.peg.3661"/>
<dbReference type="Proteomes" id="UP000071778">
    <property type="component" value="Chromosome"/>
</dbReference>